<keyword evidence="1" id="KW-0812">Transmembrane</keyword>
<gene>
    <name evidence="2" type="ORF">ALO_15002</name>
</gene>
<feature type="transmembrane region" description="Helical" evidence="1">
    <location>
        <begin position="65"/>
        <end position="84"/>
    </location>
</feature>
<evidence type="ECO:0000256" key="1">
    <source>
        <dbReference type="SAM" id="Phobius"/>
    </source>
</evidence>
<keyword evidence="1" id="KW-0472">Membrane</keyword>
<feature type="transmembrane region" description="Helical" evidence="1">
    <location>
        <begin position="90"/>
        <end position="112"/>
    </location>
</feature>
<organism evidence="2 3">
    <name type="scientific">Acetonema longum DSM 6540</name>
    <dbReference type="NCBI Taxonomy" id="1009370"/>
    <lineage>
        <taxon>Bacteria</taxon>
        <taxon>Bacillati</taxon>
        <taxon>Bacillota</taxon>
        <taxon>Negativicutes</taxon>
        <taxon>Acetonemataceae</taxon>
        <taxon>Acetonema</taxon>
    </lineage>
</organism>
<comment type="caution">
    <text evidence="2">The sequence shown here is derived from an EMBL/GenBank/DDBJ whole genome shotgun (WGS) entry which is preliminary data.</text>
</comment>
<sequence>MIHAPSSHPFFLQNPDHSQVIFYTRTAMNRRLPGKNSAGGPSLFGQSIVAMLGLGYNVDKCFWKIMLLCSCSVLAAACLNFLLSRTVGPGFQGISVPFFAIPFFSGMPVPLFHRLHYFNFKTITQAFASSHFLVTR</sequence>
<evidence type="ECO:0000313" key="3">
    <source>
        <dbReference type="Proteomes" id="UP000003240"/>
    </source>
</evidence>
<proteinExistence type="predicted"/>
<protein>
    <submittedName>
        <fullName evidence="2">Uncharacterized protein</fullName>
    </submittedName>
</protein>
<dbReference type="AlphaFoldDB" id="F7NLM6"/>
<dbReference type="STRING" id="1009370.ALO_15002"/>
<name>F7NLM6_9FIRM</name>
<keyword evidence="3" id="KW-1185">Reference proteome</keyword>
<keyword evidence="1" id="KW-1133">Transmembrane helix</keyword>
<dbReference type="Proteomes" id="UP000003240">
    <property type="component" value="Unassembled WGS sequence"/>
</dbReference>
<accession>F7NLM6</accession>
<dbReference type="EMBL" id="AFGF01000143">
    <property type="protein sequence ID" value="EGO63048.1"/>
    <property type="molecule type" value="Genomic_DNA"/>
</dbReference>
<reference evidence="2 3" key="1">
    <citation type="journal article" date="2011" name="EMBO J.">
        <title>Structural diversity of bacterial flagellar motors.</title>
        <authorList>
            <person name="Chen S."/>
            <person name="Beeby M."/>
            <person name="Murphy G.E."/>
            <person name="Leadbetter J.R."/>
            <person name="Hendrixson D.R."/>
            <person name="Briegel A."/>
            <person name="Li Z."/>
            <person name="Shi J."/>
            <person name="Tocheva E.I."/>
            <person name="Muller A."/>
            <person name="Dobro M.J."/>
            <person name="Jensen G.J."/>
        </authorList>
    </citation>
    <scope>NUCLEOTIDE SEQUENCE [LARGE SCALE GENOMIC DNA]</scope>
    <source>
        <strain evidence="2 3">DSM 6540</strain>
    </source>
</reference>
<evidence type="ECO:0000313" key="2">
    <source>
        <dbReference type="EMBL" id="EGO63048.1"/>
    </source>
</evidence>